<organism evidence="2 3">
    <name type="scientific">Datura stramonium</name>
    <name type="common">Jimsonweed</name>
    <name type="synonym">Common thornapple</name>
    <dbReference type="NCBI Taxonomy" id="4076"/>
    <lineage>
        <taxon>Eukaryota</taxon>
        <taxon>Viridiplantae</taxon>
        <taxon>Streptophyta</taxon>
        <taxon>Embryophyta</taxon>
        <taxon>Tracheophyta</taxon>
        <taxon>Spermatophyta</taxon>
        <taxon>Magnoliopsida</taxon>
        <taxon>eudicotyledons</taxon>
        <taxon>Gunneridae</taxon>
        <taxon>Pentapetalae</taxon>
        <taxon>asterids</taxon>
        <taxon>lamiids</taxon>
        <taxon>Solanales</taxon>
        <taxon>Solanaceae</taxon>
        <taxon>Solanoideae</taxon>
        <taxon>Datureae</taxon>
        <taxon>Datura</taxon>
    </lineage>
</organism>
<feature type="region of interest" description="Disordered" evidence="1">
    <location>
        <begin position="26"/>
        <end position="63"/>
    </location>
</feature>
<comment type="caution">
    <text evidence="2">The sequence shown here is derived from an EMBL/GenBank/DDBJ whole genome shotgun (WGS) entry which is preliminary data.</text>
</comment>
<dbReference type="EMBL" id="JACEIK010000033">
    <property type="protein sequence ID" value="MCD7447344.1"/>
    <property type="molecule type" value="Genomic_DNA"/>
</dbReference>
<accession>A0ABS8RL86</accession>
<feature type="non-terminal residue" evidence="2">
    <location>
        <position position="63"/>
    </location>
</feature>
<evidence type="ECO:0000313" key="2">
    <source>
        <dbReference type="EMBL" id="MCD7447344.1"/>
    </source>
</evidence>
<evidence type="ECO:0000313" key="3">
    <source>
        <dbReference type="Proteomes" id="UP000823775"/>
    </source>
</evidence>
<feature type="non-terminal residue" evidence="2">
    <location>
        <position position="1"/>
    </location>
</feature>
<name>A0ABS8RL86_DATST</name>
<protein>
    <submittedName>
        <fullName evidence="2">Uncharacterized protein</fullName>
    </submittedName>
</protein>
<dbReference type="Proteomes" id="UP000823775">
    <property type="component" value="Unassembled WGS sequence"/>
</dbReference>
<reference evidence="2 3" key="1">
    <citation type="journal article" date="2021" name="BMC Genomics">
        <title>Datura genome reveals duplications of psychoactive alkaloid biosynthetic genes and high mutation rate following tissue culture.</title>
        <authorList>
            <person name="Rajewski A."/>
            <person name="Carter-House D."/>
            <person name="Stajich J."/>
            <person name="Litt A."/>
        </authorList>
    </citation>
    <scope>NUCLEOTIDE SEQUENCE [LARGE SCALE GENOMIC DNA]</scope>
    <source>
        <strain evidence="2">AR-01</strain>
    </source>
</reference>
<keyword evidence="3" id="KW-1185">Reference proteome</keyword>
<gene>
    <name evidence="2" type="ORF">HAX54_027208</name>
</gene>
<sequence>HPPDFKFKKRFHPGGGAAYNVSIQEDPNMLNSHPTNMDQSHGMGASTSKGHNEQQAKNQLKVM</sequence>
<evidence type="ECO:0000256" key="1">
    <source>
        <dbReference type="SAM" id="MobiDB-lite"/>
    </source>
</evidence>
<proteinExistence type="predicted"/>